<evidence type="ECO:0000256" key="4">
    <source>
        <dbReference type="ARBA" id="ARBA00022980"/>
    </source>
</evidence>
<sequence>MSPSGILVRRLHRNLTQNLVGGHIFPSRLWSSAASSPAQDAPREVFRTSESDPGQHTEQHEGQFYSLSAQDVRAIFPQGLPWCFQQQSKTFNETCVMVRPPAVELIRYLSNKSHLSQPAVRYVLYGKRGTGKSLTLCHILHYCYTRGWLLLQVPDAHVLVKNCKELMPSTYHKDRFDQPLEASNWLKNFKATNEQFLKQIQTQQRYVWSKREATEEGRPLGEVVDQGLTRVKSASDAVGVVLKELKRQSGGGAFRMLVSMDGVNALWGRTTIKKEDKSWVSAEELTLVHNMRKMVQNDWTGGAIVLSVTQAGSLYKPTPAYLPHHLLGKEGFDALDPFVPVQVTNYSDKEFESCYQYYMERKWLQHHKALTPEGKEELRFLSDLNPKELEKICAFL</sequence>
<keyword evidence="9" id="KW-1185">Reference proteome</keyword>
<evidence type="ECO:0000256" key="3">
    <source>
        <dbReference type="ARBA" id="ARBA00022946"/>
    </source>
</evidence>
<evidence type="ECO:0000313" key="10">
    <source>
        <dbReference type="RefSeq" id="XP_041429797.1"/>
    </source>
</evidence>
<evidence type="ECO:0000313" key="9">
    <source>
        <dbReference type="Proteomes" id="UP000186698"/>
    </source>
</evidence>
<evidence type="ECO:0000256" key="8">
    <source>
        <dbReference type="SAM" id="MobiDB-lite"/>
    </source>
</evidence>
<dbReference type="PANTHER" id="PTHR12810:SF0">
    <property type="entry name" value="SMALL RIBOSOMAL SUBUNIT PROTEIN MS29"/>
    <property type="match status" value="1"/>
</dbReference>
<dbReference type="GO" id="GO:0005763">
    <property type="term" value="C:mitochondrial small ribosomal subunit"/>
    <property type="evidence" value="ECO:0000318"/>
    <property type="project" value="GO_Central"/>
</dbReference>
<comment type="subcellular location">
    <subcellularLocation>
        <location evidence="1">Mitochondrion</location>
    </subcellularLocation>
</comment>
<evidence type="ECO:0000256" key="6">
    <source>
        <dbReference type="ARBA" id="ARBA00023274"/>
    </source>
</evidence>
<comment type="similarity">
    <text evidence="2">Belongs to the mitochondrion-specific ribosomal protein mS29 family.</text>
</comment>
<dbReference type="KEGG" id="xla:108699489"/>
<protein>
    <recommendedName>
        <fullName evidence="7">Small ribosomal subunit protein mS29</fullName>
    </recommendedName>
</protein>
<dbReference type="PANTHER" id="PTHR12810">
    <property type="entry name" value="MITOCHONDRIAL 28S RIBOSOMAL PROTEIN S29"/>
    <property type="match status" value="1"/>
</dbReference>
<reference evidence="10" key="1">
    <citation type="submission" date="2025-08" db="UniProtKB">
        <authorList>
            <consortium name="RefSeq"/>
        </authorList>
    </citation>
    <scope>IDENTIFICATION</scope>
    <source>
        <strain evidence="10">J_2021</strain>
        <tissue evidence="10">Erythrocytes</tissue>
    </source>
</reference>
<dbReference type="InterPro" id="IPR008092">
    <property type="entry name" value="Ribosomal_mS29_met"/>
</dbReference>
<dbReference type="SUPFAM" id="SSF52540">
    <property type="entry name" value="P-loop containing nucleoside triphosphate hydrolases"/>
    <property type="match status" value="1"/>
</dbReference>
<dbReference type="AlphaFoldDB" id="A0A8J1LJV2"/>
<evidence type="ECO:0000256" key="2">
    <source>
        <dbReference type="ARBA" id="ARBA00009863"/>
    </source>
</evidence>
<gene>
    <name evidence="10" type="primary">dap3.L</name>
</gene>
<dbReference type="GO" id="GO:0003735">
    <property type="term" value="F:structural constituent of ribosome"/>
    <property type="evidence" value="ECO:0000318"/>
    <property type="project" value="GO_Central"/>
</dbReference>
<feature type="compositionally biased region" description="Basic and acidic residues" evidence="8">
    <location>
        <begin position="41"/>
        <end position="59"/>
    </location>
</feature>
<dbReference type="Proteomes" id="UP000186698">
    <property type="component" value="Chromosome 8L"/>
</dbReference>
<keyword evidence="3" id="KW-0809">Transit peptide</keyword>
<dbReference type="CTD" id="108699489"/>
<dbReference type="OrthoDB" id="274828at2759"/>
<dbReference type="GeneID" id="108699489"/>
<dbReference type="RefSeq" id="XP_041429797.1">
    <property type="nucleotide sequence ID" value="XM_041573863.1"/>
</dbReference>
<organism evidence="9 10">
    <name type="scientific">Xenopus laevis</name>
    <name type="common">African clawed frog</name>
    <dbReference type="NCBI Taxonomy" id="8355"/>
    <lineage>
        <taxon>Eukaryota</taxon>
        <taxon>Metazoa</taxon>
        <taxon>Chordata</taxon>
        <taxon>Craniata</taxon>
        <taxon>Vertebrata</taxon>
        <taxon>Euteleostomi</taxon>
        <taxon>Amphibia</taxon>
        <taxon>Batrachia</taxon>
        <taxon>Anura</taxon>
        <taxon>Pipoidea</taxon>
        <taxon>Pipidae</taxon>
        <taxon>Xenopodinae</taxon>
        <taxon>Xenopus</taxon>
        <taxon>Xenopus</taxon>
    </lineage>
</organism>
<name>A0A8J1LJV2_XENLA</name>
<proteinExistence type="inferred from homology"/>
<dbReference type="GO" id="GO:0006915">
    <property type="term" value="P:apoptotic process"/>
    <property type="evidence" value="ECO:0007669"/>
    <property type="project" value="InterPro"/>
</dbReference>
<evidence type="ECO:0000256" key="5">
    <source>
        <dbReference type="ARBA" id="ARBA00023128"/>
    </source>
</evidence>
<accession>A0A8J1LJV2</accession>
<keyword evidence="4 10" id="KW-0689">Ribosomal protein</keyword>
<dbReference type="Pfam" id="PF10236">
    <property type="entry name" value="DAP3"/>
    <property type="match status" value="1"/>
</dbReference>
<evidence type="ECO:0000256" key="7">
    <source>
        <dbReference type="ARBA" id="ARBA00035140"/>
    </source>
</evidence>
<dbReference type="InterPro" id="IPR027417">
    <property type="entry name" value="P-loop_NTPase"/>
</dbReference>
<keyword evidence="6" id="KW-0687">Ribonucleoprotein</keyword>
<evidence type="ECO:0000256" key="1">
    <source>
        <dbReference type="ARBA" id="ARBA00004173"/>
    </source>
</evidence>
<dbReference type="PRINTS" id="PR01716">
    <property type="entry name" value="DEATHASSOCP3"/>
</dbReference>
<feature type="region of interest" description="Disordered" evidence="8">
    <location>
        <begin position="40"/>
        <end position="59"/>
    </location>
</feature>
<keyword evidence="5" id="KW-0496">Mitochondrion</keyword>
<dbReference type="InterPro" id="IPR019368">
    <property type="entry name" value="Ribosomal_mS29"/>
</dbReference>